<evidence type="ECO:0008006" key="3">
    <source>
        <dbReference type="Google" id="ProtNLM"/>
    </source>
</evidence>
<proteinExistence type="predicted"/>
<evidence type="ECO:0000313" key="2">
    <source>
        <dbReference type="Proteomes" id="UP001642501"/>
    </source>
</evidence>
<protein>
    <recommendedName>
        <fullName evidence="3">FAR1 domain-containing protein</fullName>
    </recommendedName>
</protein>
<accession>A0ABP0DFC3</accession>
<reference evidence="1 2" key="1">
    <citation type="submission" date="2024-01" db="EMBL/GenBank/DDBJ databases">
        <authorList>
            <person name="Allen C."/>
            <person name="Tagirdzhanova G."/>
        </authorList>
    </citation>
    <scope>NUCLEOTIDE SEQUENCE [LARGE SCALE GENOMIC DNA]</scope>
    <source>
        <strain evidence="1 2">CBS 573.63</strain>
    </source>
</reference>
<evidence type="ECO:0000313" key="1">
    <source>
        <dbReference type="EMBL" id="CAK7266504.1"/>
    </source>
</evidence>
<organism evidence="1 2">
    <name type="scientific">Sporothrix epigloea</name>
    <dbReference type="NCBI Taxonomy" id="1892477"/>
    <lineage>
        <taxon>Eukaryota</taxon>
        <taxon>Fungi</taxon>
        <taxon>Dikarya</taxon>
        <taxon>Ascomycota</taxon>
        <taxon>Pezizomycotina</taxon>
        <taxon>Sordariomycetes</taxon>
        <taxon>Sordariomycetidae</taxon>
        <taxon>Ophiostomatales</taxon>
        <taxon>Ophiostomataceae</taxon>
        <taxon>Sporothrix</taxon>
    </lineage>
</organism>
<keyword evidence="2" id="KW-1185">Reference proteome</keyword>
<gene>
    <name evidence="1" type="ORF">SEPCBS57363_002122</name>
</gene>
<comment type="caution">
    <text evidence="1">The sequence shown here is derived from an EMBL/GenBank/DDBJ whole genome shotgun (WGS) entry which is preliminary data.</text>
</comment>
<dbReference type="Proteomes" id="UP001642501">
    <property type="component" value="Unassembled WGS sequence"/>
</dbReference>
<name>A0ABP0DFC3_9PEZI</name>
<sequence>MTSLEASDEDDRDPDLYVRTVDATFEAIRSVQLCIGHVVVKVRSYGRSRYSFDTHIDVRCQNSGKYRPHKNKKGLYKTSTRKTTECPFLAEIRWDGALERYEYNVIVKDHNHDPVSEVLGSSLICRTIQGKFGLDK</sequence>
<dbReference type="EMBL" id="CAWUOM010000026">
    <property type="protein sequence ID" value="CAK7266504.1"/>
    <property type="molecule type" value="Genomic_DNA"/>
</dbReference>